<keyword evidence="1" id="KW-1133">Transmembrane helix</keyword>
<evidence type="ECO:0000256" key="1">
    <source>
        <dbReference type="SAM" id="Phobius"/>
    </source>
</evidence>
<accession>A0A167R710</accession>
<evidence type="ECO:0000313" key="2">
    <source>
        <dbReference type="EMBL" id="KZP00624.1"/>
    </source>
</evidence>
<dbReference type="Proteomes" id="UP000076738">
    <property type="component" value="Unassembled WGS sequence"/>
</dbReference>
<keyword evidence="3" id="KW-1185">Reference proteome</keyword>
<evidence type="ECO:0000313" key="3">
    <source>
        <dbReference type="Proteomes" id="UP000076738"/>
    </source>
</evidence>
<keyword evidence="1" id="KW-0812">Transmembrane</keyword>
<protein>
    <submittedName>
        <fullName evidence="2">Uncharacterized protein</fullName>
    </submittedName>
</protein>
<gene>
    <name evidence="2" type="ORF">CALVIDRAFT_533632</name>
</gene>
<organism evidence="2 3">
    <name type="scientific">Calocera viscosa (strain TUFC12733)</name>
    <dbReference type="NCBI Taxonomy" id="1330018"/>
    <lineage>
        <taxon>Eukaryota</taxon>
        <taxon>Fungi</taxon>
        <taxon>Dikarya</taxon>
        <taxon>Basidiomycota</taxon>
        <taxon>Agaricomycotina</taxon>
        <taxon>Dacrymycetes</taxon>
        <taxon>Dacrymycetales</taxon>
        <taxon>Dacrymycetaceae</taxon>
        <taxon>Calocera</taxon>
    </lineage>
</organism>
<feature type="transmembrane region" description="Helical" evidence="1">
    <location>
        <begin position="12"/>
        <end position="35"/>
    </location>
</feature>
<proteinExistence type="predicted"/>
<sequence>MEILLLNTKTPFAWLSVSLLLCLLSPGNLQSFWYLRGRSRCCGLRVAILVPAPRWVVNVPVFGRGPGKQTLDAWAAESDGP</sequence>
<dbReference type="EMBL" id="KV417269">
    <property type="protein sequence ID" value="KZP00624.1"/>
    <property type="molecule type" value="Genomic_DNA"/>
</dbReference>
<dbReference type="AlphaFoldDB" id="A0A167R710"/>
<keyword evidence="1" id="KW-0472">Membrane</keyword>
<reference evidence="2 3" key="1">
    <citation type="journal article" date="2016" name="Mol. Biol. Evol.">
        <title>Comparative Genomics of Early-Diverging Mushroom-Forming Fungi Provides Insights into the Origins of Lignocellulose Decay Capabilities.</title>
        <authorList>
            <person name="Nagy L.G."/>
            <person name="Riley R."/>
            <person name="Tritt A."/>
            <person name="Adam C."/>
            <person name="Daum C."/>
            <person name="Floudas D."/>
            <person name="Sun H."/>
            <person name="Yadav J.S."/>
            <person name="Pangilinan J."/>
            <person name="Larsson K.H."/>
            <person name="Matsuura K."/>
            <person name="Barry K."/>
            <person name="Labutti K."/>
            <person name="Kuo R."/>
            <person name="Ohm R.A."/>
            <person name="Bhattacharya S.S."/>
            <person name="Shirouzu T."/>
            <person name="Yoshinaga Y."/>
            <person name="Martin F.M."/>
            <person name="Grigoriev I.V."/>
            <person name="Hibbett D.S."/>
        </authorList>
    </citation>
    <scope>NUCLEOTIDE SEQUENCE [LARGE SCALE GENOMIC DNA]</scope>
    <source>
        <strain evidence="2 3">TUFC12733</strain>
    </source>
</reference>
<name>A0A167R710_CALVF</name>